<dbReference type="InterPro" id="IPR000524">
    <property type="entry name" value="Tscrpt_reg_HTH_GntR"/>
</dbReference>
<evidence type="ECO:0000259" key="4">
    <source>
        <dbReference type="PROSITE" id="PS50949"/>
    </source>
</evidence>
<dbReference type="RefSeq" id="WP_075270544.1">
    <property type="nucleotide sequence ID" value="NZ_CP014332.1"/>
</dbReference>
<dbReference type="InterPro" id="IPR036390">
    <property type="entry name" value="WH_DNA-bd_sf"/>
</dbReference>
<dbReference type="Pfam" id="PF00392">
    <property type="entry name" value="GntR"/>
    <property type="match status" value="1"/>
</dbReference>
<evidence type="ECO:0000256" key="2">
    <source>
        <dbReference type="ARBA" id="ARBA00023125"/>
    </source>
</evidence>
<dbReference type="SUPFAM" id="SSF46785">
    <property type="entry name" value="Winged helix' DNA-binding domain"/>
    <property type="match status" value="1"/>
</dbReference>
<reference evidence="5 6" key="1">
    <citation type="submission" date="2016-02" db="EMBL/GenBank/DDBJ databases">
        <title>Complete Genome Sequence of Weissella jogaejeotgali FOL01.</title>
        <authorList>
            <person name="Lee J.-H."/>
            <person name="Ku H.-J."/>
        </authorList>
    </citation>
    <scope>NUCLEOTIDE SEQUENCE [LARGE SCALE GENOMIC DNA]</scope>
    <source>
        <strain evidence="5 6">FOL01</strain>
    </source>
</reference>
<sequence>MEFSSNQPIYLQVATWLEQQILEGKYPIGHKIPGVRDLAVHLIVSTRTVQNAVNQLVTSGLIITKRGQGNFVTEDATKIDDIKLDKKMRITQEYINEIMHVAQAQEIPDLVANAMKEYEDTRTRRDHVTG</sequence>
<dbReference type="Proteomes" id="UP000185473">
    <property type="component" value="Chromosome"/>
</dbReference>
<organism evidence="5 6">
    <name type="scientific">Weissella jogaejeotgali</name>
    <dbReference type="NCBI Taxonomy" id="1631871"/>
    <lineage>
        <taxon>Bacteria</taxon>
        <taxon>Bacillati</taxon>
        <taxon>Bacillota</taxon>
        <taxon>Bacilli</taxon>
        <taxon>Lactobacillales</taxon>
        <taxon>Lactobacillaceae</taxon>
        <taxon>Weissella</taxon>
    </lineage>
</organism>
<feature type="domain" description="HTH gntR-type" evidence="4">
    <location>
        <begin position="7"/>
        <end position="75"/>
    </location>
</feature>
<dbReference type="PANTHER" id="PTHR38445">
    <property type="entry name" value="HTH-TYPE TRANSCRIPTIONAL REPRESSOR YTRA"/>
    <property type="match status" value="1"/>
</dbReference>
<name>A0A1L6RE40_9LACO</name>
<accession>A0A1L6RE40</accession>
<dbReference type="KEGG" id="wjo:FOL01_1968"/>
<evidence type="ECO:0000256" key="3">
    <source>
        <dbReference type="ARBA" id="ARBA00023163"/>
    </source>
</evidence>
<keyword evidence="6" id="KW-1185">Reference proteome</keyword>
<evidence type="ECO:0000313" key="5">
    <source>
        <dbReference type="EMBL" id="APS42827.1"/>
    </source>
</evidence>
<dbReference type="EMBL" id="CP014332">
    <property type="protein sequence ID" value="APS42827.1"/>
    <property type="molecule type" value="Genomic_DNA"/>
</dbReference>
<dbReference type="GO" id="GO:0003677">
    <property type="term" value="F:DNA binding"/>
    <property type="evidence" value="ECO:0007669"/>
    <property type="project" value="UniProtKB-KW"/>
</dbReference>
<dbReference type="PANTHER" id="PTHR38445:SF9">
    <property type="entry name" value="HTH-TYPE TRANSCRIPTIONAL REPRESSOR YTRA"/>
    <property type="match status" value="1"/>
</dbReference>
<keyword evidence="3" id="KW-0804">Transcription</keyword>
<dbReference type="SMART" id="SM00345">
    <property type="entry name" value="HTH_GNTR"/>
    <property type="match status" value="1"/>
</dbReference>
<dbReference type="Gene3D" id="1.10.10.10">
    <property type="entry name" value="Winged helix-like DNA-binding domain superfamily/Winged helix DNA-binding domain"/>
    <property type="match status" value="1"/>
</dbReference>
<dbReference type="STRING" id="1631871.FOL01_1968"/>
<evidence type="ECO:0000256" key="1">
    <source>
        <dbReference type="ARBA" id="ARBA00023015"/>
    </source>
</evidence>
<proteinExistence type="predicted"/>
<evidence type="ECO:0000313" key="6">
    <source>
        <dbReference type="Proteomes" id="UP000185473"/>
    </source>
</evidence>
<keyword evidence="1" id="KW-0805">Transcription regulation</keyword>
<dbReference type="PROSITE" id="PS50949">
    <property type="entry name" value="HTH_GNTR"/>
    <property type="match status" value="1"/>
</dbReference>
<protein>
    <submittedName>
        <fullName evidence="5">Transcriptional regulator, GntR family</fullName>
    </submittedName>
</protein>
<dbReference type="GO" id="GO:0003700">
    <property type="term" value="F:DNA-binding transcription factor activity"/>
    <property type="evidence" value="ECO:0007669"/>
    <property type="project" value="InterPro"/>
</dbReference>
<dbReference type="OrthoDB" id="362473at2"/>
<dbReference type="CDD" id="cd07377">
    <property type="entry name" value="WHTH_GntR"/>
    <property type="match status" value="1"/>
</dbReference>
<dbReference type="AlphaFoldDB" id="A0A1L6RE40"/>
<dbReference type="InterPro" id="IPR036388">
    <property type="entry name" value="WH-like_DNA-bd_sf"/>
</dbReference>
<keyword evidence="2" id="KW-0238">DNA-binding</keyword>
<gene>
    <name evidence="5" type="ORF">FOL01_1968</name>
</gene>